<reference evidence="3 4" key="1">
    <citation type="journal article" date="2012" name="New Phytol.">
        <title>Insight into trade-off between wood decay and parasitism from the genome of a fungal forest pathogen.</title>
        <authorList>
            <person name="Olson A."/>
            <person name="Aerts A."/>
            <person name="Asiegbu F."/>
            <person name="Belbahri L."/>
            <person name="Bouzid O."/>
            <person name="Broberg A."/>
            <person name="Canback B."/>
            <person name="Coutinho P.M."/>
            <person name="Cullen D."/>
            <person name="Dalman K."/>
            <person name="Deflorio G."/>
            <person name="van Diepen L.T."/>
            <person name="Dunand C."/>
            <person name="Duplessis S."/>
            <person name="Durling M."/>
            <person name="Gonthier P."/>
            <person name="Grimwood J."/>
            <person name="Fossdal C.G."/>
            <person name="Hansson D."/>
            <person name="Henrissat B."/>
            <person name="Hietala A."/>
            <person name="Himmelstrand K."/>
            <person name="Hoffmeister D."/>
            <person name="Hogberg N."/>
            <person name="James T.Y."/>
            <person name="Karlsson M."/>
            <person name="Kohler A."/>
            <person name="Kues U."/>
            <person name="Lee Y.H."/>
            <person name="Lin Y.C."/>
            <person name="Lind M."/>
            <person name="Lindquist E."/>
            <person name="Lombard V."/>
            <person name="Lucas S."/>
            <person name="Lunden K."/>
            <person name="Morin E."/>
            <person name="Murat C."/>
            <person name="Park J."/>
            <person name="Raffaello T."/>
            <person name="Rouze P."/>
            <person name="Salamov A."/>
            <person name="Schmutz J."/>
            <person name="Solheim H."/>
            <person name="Stahlberg J."/>
            <person name="Velez H."/>
            <person name="de Vries R.P."/>
            <person name="Wiebenga A."/>
            <person name="Woodward S."/>
            <person name="Yakovlev I."/>
            <person name="Garbelotto M."/>
            <person name="Martin F."/>
            <person name="Grigoriev I.V."/>
            <person name="Stenlid J."/>
        </authorList>
    </citation>
    <scope>NUCLEOTIDE SEQUENCE [LARGE SCALE GENOMIC DNA]</scope>
    <source>
        <strain evidence="3 4">TC 32-1</strain>
    </source>
</reference>
<dbReference type="Proteomes" id="UP000030671">
    <property type="component" value="Unassembled WGS sequence"/>
</dbReference>
<name>W4JWG5_HETIT</name>
<feature type="transmembrane region" description="Helical" evidence="2">
    <location>
        <begin position="84"/>
        <end position="105"/>
    </location>
</feature>
<feature type="region of interest" description="Disordered" evidence="1">
    <location>
        <begin position="114"/>
        <end position="137"/>
    </location>
</feature>
<gene>
    <name evidence="3" type="ORF">HETIRDRAFT_460285</name>
</gene>
<evidence type="ECO:0000313" key="4">
    <source>
        <dbReference type="Proteomes" id="UP000030671"/>
    </source>
</evidence>
<dbReference type="CDD" id="cd12087">
    <property type="entry name" value="TM_EGFR-like"/>
    <property type="match status" value="1"/>
</dbReference>
<keyword evidence="2" id="KW-0812">Transmembrane</keyword>
<accession>W4JWG5</accession>
<organism evidence="3 4">
    <name type="scientific">Heterobasidion irregulare (strain TC 32-1)</name>
    <dbReference type="NCBI Taxonomy" id="747525"/>
    <lineage>
        <taxon>Eukaryota</taxon>
        <taxon>Fungi</taxon>
        <taxon>Dikarya</taxon>
        <taxon>Basidiomycota</taxon>
        <taxon>Agaricomycotina</taxon>
        <taxon>Agaricomycetes</taxon>
        <taxon>Russulales</taxon>
        <taxon>Bondarzewiaceae</taxon>
        <taxon>Heterobasidion</taxon>
        <taxon>Heterobasidion annosum species complex</taxon>
    </lineage>
</organism>
<evidence type="ECO:0008006" key="5">
    <source>
        <dbReference type="Google" id="ProtNLM"/>
    </source>
</evidence>
<protein>
    <recommendedName>
        <fullName evidence="5">Mid2 domain-containing protein</fullName>
    </recommendedName>
</protein>
<evidence type="ECO:0000256" key="1">
    <source>
        <dbReference type="SAM" id="MobiDB-lite"/>
    </source>
</evidence>
<feature type="compositionally biased region" description="Polar residues" evidence="1">
    <location>
        <begin position="114"/>
        <end position="132"/>
    </location>
</feature>
<dbReference type="InParanoid" id="W4JWG5"/>
<keyword evidence="2" id="KW-0472">Membrane</keyword>
<keyword evidence="2" id="KW-1133">Transmembrane helix</keyword>
<sequence length="248" mass="26952">MTVFHMTVCREGAIEDGSGSVKGTGISVFGRVLPNDPATGIFPPAANYTIDGMQYPSANLSSSQQPICQTMFTTPTPLSDAEHLLIITVTNATILSPFSLSLFAINATTEDNSNLTSFPSSSNHSMPYQSSGKHPKNTGDSDKIVIIVVAVLGSIVVLLITAMLLFFYFRQRRTKKTHTFSDKLRDRWIADSPTFDTRGAPTLTRTDSIMHNNPSHFSFPLPYNPSSETAHSPALSPVELKTPIKSDV</sequence>
<evidence type="ECO:0000256" key="2">
    <source>
        <dbReference type="SAM" id="Phobius"/>
    </source>
</evidence>
<keyword evidence="4" id="KW-1185">Reference proteome</keyword>
<dbReference type="KEGG" id="hir:HETIRDRAFT_460285"/>
<dbReference type="RefSeq" id="XP_009549924.1">
    <property type="nucleotide sequence ID" value="XM_009551629.1"/>
</dbReference>
<dbReference type="GeneID" id="20677060"/>
<feature type="transmembrane region" description="Helical" evidence="2">
    <location>
        <begin position="144"/>
        <end position="169"/>
    </location>
</feature>
<dbReference type="HOGENOM" id="CLU_1120287_0_0_1"/>
<dbReference type="AlphaFoldDB" id="W4JWG5"/>
<dbReference type="EMBL" id="KI925462">
    <property type="protein sequence ID" value="ETW77908.1"/>
    <property type="molecule type" value="Genomic_DNA"/>
</dbReference>
<evidence type="ECO:0000313" key="3">
    <source>
        <dbReference type="EMBL" id="ETW77908.1"/>
    </source>
</evidence>
<proteinExistence type="predicted"/>